<dbReference type="PROSITE" id="PS50005">
    <property type="entry name" value="TPR"/>
    <property type="match status" value="1"/>
</dbReference>
<evidence type="ECO:0000256" key="5">
    <source>
        <dbReference type="SAM" id="MobiDB-lite"/>
    </source>
</evidence>
<evidence type="ECO:0000313" key="8">
    <source>
        <dbReference type="Proteomes" id="UP000707356"/>
    </source>
</evidence>
<dbReference type="Gene3D" id="1.25.40.10">
    <property type="entry name" value="Tetratricopeptide repeat domain"/>
    <property type="match status" value="1"/>
</dbReference>
<dbReference type="InterPro" id="IPR049625">
    <property type="entry name" value="Glyco_transf_61_cat"/>
</dbReference>
<keyword evidence="1" id="KW-0328">Glycosyltransferase</keyword>
<evidence type="ECO:0000256" key="4">
    <source>
        <dbReference type="PROSITE-ProRule" id="PRU00339"/>
    </source>
</evidence>
<comment type="caution">
    <text evidence="7">The sequence shown here is derived from an EMBL/GenBank/DDBJ whole genome shotgun (WGS) entry which is preliminary data.</text>
</comment>
<keyword evidence="4" id="KW-0802">TPR repeat</keyword>
<dbReference type="PROSITE" id="PS50293">
    <property type="entry name" value="TPR_REGION"/>
    <property type="match status" value="1"/>
</dbReference>
<feature type="repeat" description="TPR" evidence="4">
    <location>
        <begin position="96"/>
        <end position="129"/>
    </location>
</feature>
<dbReference type="AlphaFoldDB" id="A0A951PCS2"/>
<evidence type="ECO:0000313" key="7">
    <source>
        <dbReference type="EMBL" id="MBW4467149.1"/>
    </source>
</evidence>
<dbReference type="Pfam" id="PF13432">
    <property type="entry name" value="TPR_16"/>
    <property type="match status" value="2"/>
</dbReference>
<dbReference type="PANTHER" id="PTHR20961">
    <property type="entry name" value="GLYCOSYLTRANSFERASE"/>
    <property type="match status" value="1"/>
</dbReference>
<dbReference type="SMART" id="SM00028">
    <property type="entry name" value="TPR"/>
    <property type="match status" value="3"/>
</dbReference>
<gene>
    <name evidence="7" type="ORF">KME07_17120</name>
</gene>
<feature type="region of interest" description="Disordered" evidence="5">
    <location>
        <begin position="255"/>
        <end position="280"/>
    </location>
</feature>
<name>A0A951PCS2_9CYAN</name>
<evidence type="ECO:0000256" key="2">
    <source>
        <dbReference type="ARBA" id="ARBA00022679"/>
    </source>
</evidence>
<accession>A0A951PCS2</accession>
<dbReference type="GO" id="GO:0016757">
    <property type="term" value="F:glycosyltransferase activity"/>
    <property type="evidence" value="ECO:0007669"/>
    <property type="project" value="UniProtKB-KW"/>
</dbReference>
<dbReference type="Pfam" id="PF04577">
    <property type="entry name" value="Glyco_transf_61"/>
    <property type="match status" value="1"/>
</dbReference>
<evidence type="ECO:0000256" key="1">
    <source>
        <dbReference type="ARBA" id="ARBA00022676"/>
    </source>
</evidence>
<keyword evidence="2" id="KW-0808">Transferase</keyword>
<feature type="compositionally biased region" description="Pro residues" evidence="5">
    <location>
        <begin position="269"/>
        <end position="280"/>
    </location>
</feature>
<dbReference type="InterPro" id="IPR011990">
    <property type="entry name" value="TPR-like_helical_dom_sf"/>
</dbReference>
<protein>
    <submittedName>
        <fullName evidence="7">DUF563 domain-containing protein</fullName>
    </submittedName>
</protein>
<proteinExistence type="predicted"/>
<reference evidence="7" key="2">
    <citation type="journal article" date="2022" name="Microbiol. Resour. Announc.">
        <title>Metagenome Sequencing to Explore Phylogenomics of Terrestrial Cyanobacteria.</title>
        <authorList>
            <person name="Ward R.D."/>
            <person name="Stajich J.E."/>
            <person name="Johansen J.R."/>
            <person name="Huntemann M."/>
            <person name="Clum A."/>
            <person name="Foster B."/>
            <person name="Foster B."/>
            <person name="Roux S."/>
            <person name="Palaniappan K."/>
            <person name="Varghese N."/>
            <person name="Mukherjee S."/>
            <person name="Reddy T.B.K."/>
            <person name="Daum C."/>
            <person name="Copeland A."/>
            <person name="Chen I.A."/>
            <person name="Ivanova N.N."/>
            <person name="Kyrpides N.C."/>
            <person name="Shapiro N."/>
            <person name="Eloe-Fadrosh E.A."/>
            <person name="Pietrasiak N."/>
        </authorList>
    </citation>
    <scope>NUCLEOTIDE SEQUENCE</scope>
    <source>
        <strain evidence="7">GSE-TBD4-15B</strain>
    </source>
</reference>
<dbReference type="Proteomes" id="UP000707356">
    <property type="component" value="Unassembled WGS sequence"/>
</dbReference>
<dbReference type="InterPro" id="IPR019734">
    <property type="entry name" value="TPR_rpt"/>
</dbReference>
<dbReference type="InterPro" id="IPR007657">
    <property type="entry name" value="Glycosyltransferase_61"/>
</dbReference>
<evidence type="ECO:0000256" key="3">
    <source>
        <dbReference type="ARBA" id="ARBA00023180"/>
    </source>
</evidence>
<reference evidence="7" key="1">
    <citation type="submission" date="2021-05" db="EMBL/GenBank/DDBJ databases">
        <authorList>
            <person name="Pietrasiak N."/>
            <person name="Ward R."/>
            <person name="Stajich J.E."/>
            <person name="Kurbessoian T."/>
        </authorList>
    </citation>
    <scope>NUCLEOTIDE SEQUENCE</scope>
    <source>
        <strain evidence="7">GSE-TBD4-15B</strain>
    </source>
</reference>
<sequence length="639" mass="70833">MANLKTAADYEQAIATQPQLLSNYWHLGLLHLLAENIDAAQAVWLSGMIQLNDVAELTELLHLLKTQAKQQLSVRPDLAEALYQQALEIAAEPEQAELWLRLGQAVALQGRLEEAIGAWQQAIDLSPAWADPHQQQAEVWQRLGEFIPAVAAYQKASASAPNWQTVYRLGLCWGQLQQWQAAAEAFEVAAEQSDWIQSDWIQADLGFARLRLGELAAALTCFQSALAAAPEFVSALQSASPRRAELLATIGQPDGAERVGSKLTNQPSNPTPELPLSQPPPTGCCETQMAVPPDCYWSLEPASVIHLKPPQTLEEQIHFSFRFGRQVALPAAFVAQIPQGRIWTAADLSSRAVFANHQLLSDLSVEFPLLCPGSPQKPHSAQSRWLPEPEQIQGRVVALAALSDDNYFHWMFELLPQIELLRRSGLDWNHVDAIRVSHSQPFQQQTLELLGVPLSKILPHQPHLQASELIVASAGHPAWMPSWSCQFLRRLLLSDAQPAHLRLYISRREASRSLINEAAVLAILEPLGFQTVLLESLSVQQQANLLAQAEAVIAPHGGGLTNLVFCQPGTKVIELFPPDFVYPCYWLIANLVQLEYYYLLGQTPVGYYLTQLLYPNPRLADIWVDLEQLKAILQIAGLS</sequence>
<evidence type="ECO:0000259" key="6">
    <source>
        <dbReference type="Pfam" id="PF04577"/>
    </source>
</evidence>
<keyword evidence="3" id="KW-0325">Glycoprotein</keyword>
<feature type="domain" description="Glycosyltransferase 61 catalytic" evidence="6">
    <location>
        <begin position="407"/>
        <end position="573"/>
    </location>
</feature>
<dbReference type="SUPFAM" id="SSF48452">
    <property type="entry name" value="TPR-like"/>
    <property type="match status" value="1"/>
</dbReference>
<dbReference type="EMBL" id="JAHHHV010000074">
    <property type="protein sequence ID" value="MBW4467149.1"/>
    <property type="molecule type" value="Genomic_DNA"/>
</dbReference>
<organism evidence="7 8">
    <name type="scientific">Pegethrix bostrychoides GSE-TBD4-15B</name>
    <dbReference type="NCBI Taxonomy" id="2839662"/>
    <lineage>
        <taxon>Bacteria</taxon>
        <taxon>Bacillati</taxon>
        <taxon>Cyanobacteriota</taxon>
        <taxon>Cyanophyceae</taxon>
        <taxon>Oculatellales</taxon>
        <taxon>Oculatellaceae</taxon>
        <taxon>Pegethrix</taxon>
    </lineage>
</organism>